<protein>
    <submittedName>
        <fullName evidence="3">Uncharacterized protein</fullName>
    </submittedName>
</protein>
<dbReference type="HOGENOM" id="CLU_811482_0_0_1"/>
<evidence type="ECO:0000313" key="3">
    <source>
        <dbReference type="EMBL" id="KIJ58672.1"/>
    </source>
</evidence>
<dbReference type="AlphaFoldDB" id="A0A0C9W811"/>
<feature type="chain" id="PRO_5002215775" evidence="2">
    <location>
        <begin position="23"/>
        <end position="342"/>
    </location>
</feature>
<gene>
    <name evidence="3" type="ORF">HYDPIDRAFT_33941</name>
</gene>
<reference evidence="3 4" key="1">
    <citation type="submission" date="2014-04" db="EMBL/GenBank/DDBJ databases">
        <title>Evolutionary Origins and Diversification of the Mycorrhizal Mutualists.</title>
        <authorList>
            <consortium name="DOE Joint Genome Institute"/>
            <consortium name="Mycorrhizal Genomics Consortium"/>
            <person name="Kohler A."/>
            <person name="Kuo A."/>
            <person name="Nagy L.G."/>
            <person name="Floudas D."/>
            <person name="Copeland A."/>
            <person name="Barry K.W."/>
            <person name="Cichocki N."/>
            <person name="Veneault-Fourrey C."/>
            <person name="LaButti K."/>
            <person name="Lindquist E.A."/>
            <person name="Lipzen A."/>
            <person name="Lundell T."/>
            <person name="Morin E."/>
            <person name="Murat C."/>
            <person name="Riley R."/>
            <person name="Ohm R."/>
            <person name="Sun H."/>
            <person name="Tunlid A."/>
            <person name="Henrissat B."/>
            <person name="Grigoriev I.V."/>
            <person name="Hibbett D.S."/>
            <person name="Martin F."/>
        </authorList>
    </citation>
    <scope>NUCLEOTIDE SEQUENCE [LARGE SCALE GENOMIC DNA]</scope>
    <source>
        <strain evidence="3 4">MD-312</strain>
    </source>
</reference>
<feature type="region of interest" description="Disordered" evidence="1">
    <location>
        <begin position="260"/>
        <end position="279"/>
    </location>
</feature>
<sequence>MVAYSPFLSALALWDLIPEASSLFGLVSRPRLPPLTAPPSVATVCLISPDDLIDHPHVSKLLWDGWVSHIPIHCLVAASSWALAHFIGDLPPVHTEDEHNMTWDEYCEAVAIFLHLICSHLPSPNIAAIASAFEAHFTLITTANSFTCDFEIWRSYCIHLRMCCFQNSESYNPSHFHEGLWRFCKTQHDQVKISNQESHLLSFESALVATRSFRTSKSGSSSAPSVSSTPASVPLSAAAKAPLVSPLHAMESASSASSLPISHVTAPSPPMGGSPTTRKVSGLALKATPTATVGTACARAPPLPPSVSTCMCALSVAPQSTVPKHILPPDVFPLSLSLSSSS</sequence>
<feature type="signal peptide" evidence="2">
    <location>
        <begin position="1"/>
        <end position="22"/>
    </location>
</feature>
<keyword evidence="4" id="KW-1185">Reference proteome</keyword>
<evidence type="ECO:0000256" key="1">
    <source>
        <dbReference type="SAM" id="MobiDB-lite"/>
    </source>
</evidence>
<evidence type="ECO:0000313" key="4">
    <source>
        <dbReference type="Proteomes" id="UP000053820"/>
    </source>
</evidence>
<keyword evidence="2" id="KW-0732">Signal</keyword>
<proteinExistence type="predicted"/>
<organism evidence="3 4">
    <name type="scientific">Hydnomerulius pinastri MD-312</name>
    <dbReference type="NCBI Taxonomy" id="994086"/>
    <lineage>
        <taxon>Eukaryota</taxon>
        <taxon>Fungi</taxon>
        <taxon>Dikarya</taxon>
        <taxon>Basidiomycota</taxon>
        <taxon>Agaricomycotina</taxon>
        <taxon>Agaricomycetes</taxon>
        <taxon>Agaricomycetidae</taxon>
        <taxon>Boletales</taxon>
        <taxon>Boletales incertae sedis</taxon>
        <taxon>Leucogyrophana</taxon>
    </lineage>
</organism>
<name>A0A0C9W811_9AGAM</name>
<dbReference type="EMBL" id="KN839917">
    <property type="protein sequence ID" value="KIJ58672.1"/>
    <property type="molecule type" value="Genomic_DNA"/>
</dbReference>
<dbReference type="Proteomes" id="UP000053820">
    <property type="component" value="Unassembled WGS sequence"/>
</dbReference>
<accession>A0A0C9W811</accession>
<evidence type="ECO:0000256" key="2">
    <source>
        <dbReference type="SAM" id="SignalP"/>
    </source>
</evidence>